<dbReference type="Pfam" id="PF05690">
    <property type="entry name" value="ThiG"/>
    <property type="match status" value="1"/>
</dbReference>
<dbReference type="CDD" id="cd04728">
    <property type="entry name" value="ThiG"/>
    <property type="match status" value="1"/>
</dbReference>
<feature type="binding site" evidence="8">
    <location>
        <begin position="204"/>
        <end position="205"/>
    </location>
    <ligand>
        <name>1-deoxy-D-xylulose 5-phosphate</name>
        <dbReference type="ChEBI" id="CHEBI:57792"/>
    </ligand>
</feature>
<dbReference type="GO" id="GO:0005737">
    <property type="term" value="C:cytoplasm"/>
    <property type="evidence" value="ECO:0007669"/>
    <property type="project" value="UniProtKB-SubCell"/>
</dbReference>
<keyword evidence="8" id="KW-0963">Cytoplasm</keyword>
<evidence type="ECO:0000256" key="8">
    <source>
        <dbReference type="HAMAP-Rule" id="MF_00443"/>
    </source>
</evidence>
<evidence type="ECO:0000256" key="2">
    <source>
        <dbReference type="ARBA" id="ARBA00004948"/>
    </source>
</evidence>
<comment type="subcellular location">
    <subcellularLocation>
        <location evidence="8">Cytoplasm</location>
    </subcellularLocation>
</comment>
<dbReference type="EC" id="2.8.1.10" evidence="3 8"/>
<comment type="subunit">
    <text evidence="8">Homotetramer. Forms heterodimers with either ThiH or ThiS.</text>
</comment>
<dbReference type="PANTHER" id="PTHR34266:SF2">
    <property type="entry name" value="THIAZOLE SYNTHASE"/>
    <property type="match status" value="1"/>
</dbReference>
<dbReference type="Proteomes" id="UP000321816">
    <property type="component" value="Chromosome"/>
</dbReference>
<dbReference type="PANTHER" id="PTHR34266">
    <property type="entry name" value="THIAZOLE SYNTHASE"/>
    <property type="match status" value="1"/>
</dbReference>
<evidence type="ECO:0000256" key="6">
    <source>
        <dbReference type="ARBA" id="ARBA00023270"/>
    </source>
</evidence>
<proteinExistence type="inferred from homology"/>
<evidence type="ECO:0000256" key="3">
    <source>
        <dbReference type="ARBA" id="ARBA00011960"/>
    </source>
</evidence>
<dbReference type="KEGG" id="ahal:FTX54_005270"/>
<keyword evidence="11" id="KW-1185">Reference proteome</keyword>
<name>A0A5C7F6Q2_9BACI</name>
<evidence type="ECO:0000256" key="5">
    <source>
        <dbReference type="ARBA" id="ARBA00022977"/>
    </source>
</evidence>
<evidence type="ECO:0000256" key="1">
    <source>
        <dbReference type="ARBA" id="ARBA00002834"/>
    </source>
</evidence>
<dbReference type="OrthoDB" id="9805935at2"/>
<dbReference type="InterPro" id="IPR013785">
    <property type="entry name" value="Aldolase_TIM"/>
</dbReference>
<organism evidence="10 11">
    <name type="scientific">Alkalicoccus halolimnae</name>
    <dbReference type="NCBI Taxonomy" id="1667239"/>
    <lineage>
        <taxon>Bacteria</taxon>
        <taxon>Bacillati</taxon>
        <taxon>Bacillota</taxon>
        <taxon>Bacilli</taxon>
        <taxon>Bacillales</taxon>
        <taxon>Bacillaceae</taxon>
        <taxon>Alkalicoccus</taxon>
    </lineage>
</organism>
<evidence type="ECO:0000256" key="4">
    <source>
        <dbReference type="ARBA" id="ARBA00022679"/>
    </source>
</evidence>
<keyword evidence="5 8" id="KW-0784">Thiamine biosynthesis</keyword>
<dbReference type="GO" id="GO:1990107">
    <property type="term" value="F:thiazole synthase activity"/>
    <property type="evidence" value="ECO:0007669"/>
    <property type="project" value="UniProtKB-EC"/>
</dbReference>
<comment type="pathway">
    <text evidence="2 8">Cofactor biosynthesis; thiamine diphosphate biosynthesis.</text>
</comment>
<feature type="domain" description="Thiazole synthase ThiG" evidence="9">
    <location>
        <begin position="4"/>
        <end position="247"/>
    </location>
</feature>
<comment type="catalytic activity">
    <reaction evidence="7 8">
        <text>[ThiS sulfur-carrier protein]-C-terminal-Gly-aminoethanethioate + 2-iminoacetate + 1-deoxy-D-xylulose 5-phosphate = [ThiS sulfur-carrier protein]-C-terminal Gly-Gly + 2-[(2R,5Z)-2-carboxy-4-methylthiazol-5(2H)-ylidene]ethyl phosphate + 2 H2O + H(+)</text>
        <dbReference type="Rhea" id="RHEA:26297"/>
        <dbReference type="Rhea" id="RHEA-COMP:12909"/>
        <dbReference type="Rhea" id="RHEA-COMP:19908"/>
        <dbReference type="ChEBI" id="CHEBI:15377"/>
        <dbReference type="ChEBI" id="CHEBI:15378"/>
        <dbReference type="ChEBI" id="CHEBI:57792"/>
        <dbReference type="ChEBI" id="CHEBI:62899"/>
        <dbReference type="ChEBI" id="CHEBI:77846"/>
        <dbReference type="ChEBI" id="CHEBI:90778"/>
        <dbReference type="ChEBI" id="CHEBI:232372"/>
        <dbReference type="EC" id="2.8.1.10"/>
    </reaction>
</comment>
<dbReference type="SUPFAM" id="SSF110399">
    <property type="entry name" value="ThiG-like"/>
    <property type="match status" value="1"/>
</dbReference>
<evidence type="ECO:0000259" key="9">
    <source>
        <dbReference type="Pfam" id="PF05690"/>
    </source>
</evidence>
<dbReference type="GO" id="GO:0009229">
    <property type="term" value="P:thiamine diphosphate biosynthetic process"/>
    <property type="evidence" value="ECO:0007669"/>
    <property type="project" value="UniProtKB-UniRule"/>
</dbReference>
<dbReference type="InterPro" id="IPR033983">
    <property type="entry name" value="Thiazole_synthase_ThiG"/>
</dbReference>
<protein>
    <recommendedName>
        <fullName evidence="3 8">Thiazole synthase</fullName>
        <ecNumber evidence="3 8">2.8.1.10</ecNumber>
    </recommendedName>
</protein>
<feature type="active site" description="Schiff-base intermediate with DXP" evidence="8">
    <location>
        <position position="95"/>
    </location>
</feature>
<gene>
    <name evidence="8" type="primary">thiG</name>
    <name evidence="10" type="ORF">FTX54_005270</name>
</gene>
<feature type="binding site" evidence="8">
    <location>
        <position position="156"/>
    </location>
    <ligand>
        <name>1-deoxy-D-xylulose 5-phosphate</name>
        <dbReference type="ChEBI" id="CHEBI:57792"/>
    </ligand>
</feature>
<dbReference type="HAMAP" id="MF_00443">
    <property type="entry name" value="ThiG"/>
    <property type="match status" value="1"/>
</dbReference>
<dbReference type="EMBL" id="CP144914">
    <property type="protein sequence ID" value="WWD80974.1"/>
    <property type="molecule type" value="Genomic_DNA"/>
</dbReference>
<comment type="function">
    <text evidence="1 8">Catalyzes the rearrangement of 1-deoxy-D-xylulose 5-phosphate (DXP) to produce the thiazole phosphate moiety of thiamine. Sulfur is provided by the thiocarboxylate moiety of the carrier protein ThiS. In vitro, sulfur can be provided by H(2)S.</text>
</comment>
<sequence length="255" mass="26709">MLNIGSFELSSRLMLGTGKYENSQVQKEAVEASATEVLTFAVRRMSIEEGSTDAFEGIDLSRYKLLPNTAGAKNAAEAVRTAKLAQATGLCDMVKVEVIGCEKTLLPDPVETLKASEELLAEGFTVLTYTSDDVVLARKLQEAGCHAVMPAASPIGSGLGIINPYNLRKIIEQAEVPIIVDAGLGSPKDATEAMEFGADGILLNSAVAKAGRPVQMAEAMKLAVQAGRAGYEAGRIPKAELASPSSPVEGVSPSK</sequence>
<feature type="binding site" evidence="8">
    <location>
        <begin position="182"/>
        <end position="183"/>
    </location>
    <ligand>
        <name>1-deoxy-D-xylulose 5-phosphate</name>
        <dbReference type="ChEBI" id="CHEBI:57792"/>
    </ligand>
</feature>
<evidence type="ECO:0000313" key="10">
    <source>
        <dbReference type="EMBL" id="WWD80974.1"/>
    </source>
</evidence>
<evidence type="ECO:0000313" key="11">
    <source>
        <dbReference type="Proteomes" id="UP000321816"/>
    </source>
</evidence>
<keyword evidence="4 8" id="KW-0808">Transferase</keyword>
<dbReference type="AlphaFoldDB" id="A0A5C7F6Q2"/>
<dbReference type="Gene3D" id="3.20.20.70">
    <property type="entry name" value="Aldolase class I"/>
    <property type="match status" value="1"/>
</dbReference>
<keyword evidence="6 8" id="KW-0704">Schiff base</keyword>
<evidence type="ECO:0000256" key="7">
    <source>
        <dbReference type="ARBA" id="ARBA00049897"/>
    </source>
</evidence>
<reference evidence="10 11" key="1">
    <citation type="submission" date="2024-01" db="EMBL/GenBank/DDBJ databases">
        <title>Complete Genome Sequence of Alkalicoccus halolimnae BZ-SZ-XJ29T, a Moderately Halophilic Bacterium Isolated from a Salt Lake.</title>
        <authorList>
            <person name="Zhao B."/>
        </authorList>
    </citation>
    <scope>NUCLEOTIDE SEQUENCE [LARGE SCALE GENOMIC DNA]</scope>
    <source>
        <strain evidence="10 11">BZ-SZ-XJ29</strain>
    </source>
</reference>
<dbReference type="InterPro" id="IPR008867">
    <property type="entry name" value="ThiG"/>
</dbReference>
<dbReference type="RefSeq" id="WP_147804025.1">
    <property type="nucleotide sequence ID" value="NZ_CP144914.1"/>
</dbReference>
<comment type="similarity">
    <text evidence="8">Belongs to the ThiG family.</text>
</comment>
<accession>A0A5C7F6Q2</accession>